<feature type="region of interest" description="Disordered" evidence="1">
    <location>
        <begin position="80"/>
        <end position="99"/>
    </location>
</feature>
<dbReference type="Proteomes" id="UP000317650">
    <property type="component" value="Chromosome 5"/>
</dbReference>
<dbReference type="STRING" id="52838.A0A4S8JT13"/>
<dbReference type="PANTHER" id="PTHR33526:SF4">
    <property type="entry name" value="OS07G0123800 PROTEIN"/>
    <property type="match status" value="1"/>
</dbReference>
<dbReference type="InterPro" id="IPR016972">
    <property type="entry name" value="UCP031279"/>
</dbReference>
<gene>
    <name evidence="2" type="ORF">C4D60_Mb05t01830</name>
</gene>
<dbReference type="EMBL" id="PYDT01000003">
    <property type="protein sequence ID" value="THU65266.1"/>
    <property type="molecule type" value="Genomic_DNA"/>
</dbReference>
<accession>A0A4S8JT13</accession>
<evidence type="ECO:0000313" key="3">
    <source>
        <dbReference type="Proteomes" id="UP000317650"/>
    </source>
</evidence>
<evidence type="ECO:0000313" key="2">
    <source>
        <dbReference type="EMBL" id="THU65266.1"/>
    </source>
</evidence>
<proteinExistence type="predicted"/>
<reference evidence="2 3" key="1">
    <citation type="journal article" date="2019" name="Nat. Plants">
        <title>Genome sequencing of Musa balbisiana reveals subgenome evolution and function divergence in polyploid bananas.</title>
        <authorList>
            <person name="Yao X."/>
        </authorList>
    </citation>
    <scope>NUCLEOTIDE SEQUENCE [LARGE SCALE GENOMIC DNA]</scope>
    <source>
        <strain evidence="3">cv. DH-PKW</strain>
        <tissue evidence="2">Leaves</tissue>
    </source>
</reference>
<dbReference type="AlphaFoldDB" id="A0A4S8JT13"/>
<protein>
    <submittedName>
        <fullName evidence="2">Uncharacterized protein</fullName>
    </submittedName>
</protein>
<name>A0A4S8JT13_MUSBA</name>
<organism evidence="2 3">
    <name type="scientific">Musa balbisiana</name>
    <name type="common">Banana</name>
    <dbReference type="NCBI Taxonomy" id="52838"/>
    <lineage>
        <taxon>Eukaryota</taxon>
        <taxon>Viridiplantae</taxon>
        <taxon>Streptophyta</taxon>
        <taxon>Embryophyta</taxon>
        <taxon>Tracheophyta</taxon>
        <taxon>Spermatophyta</taxon>
        <taxon>Magnoliopsida</taxon>
        <taxon>Liliopsida</taxon>
        <taxon>Zingiberales</taxon>
        <taxon>Musaceae</taxon>
        <taxon>Musa</taxon>
    </lineage>
</organism>
<dbReference type="PANTHER" id="PTHR33526">
    <property type="entry name" value="OS07G0123800 PROTEIN"/>
    <property type="match status" value="1"/>
</dbReference>
<keyword evidence="3" id="KW-1185">Reference proteome</keyword>
<sequence length="144" mass="15759">MSKRSGTSNRFGRCVRAPLRALCHARDFYVRSMNSCAGRMEYGPQLGALPGSYSLHQSTRSSASDEDLRQLIRAASLRRALSQSTVHGTPPPPSAVPRSQSVAIGRIDEDKPCEFGDAKVGADLLLPRSRSYAPGRERKARLFV</sequence>
<comment type="caution">
    <text evidence="2">The sequence shown here is derived from an EMBL/GenBank/DDBJ whole genome shotgun (WGS) entry which is preliminary data.</text>
</comment>
<evidence type="ECO:0000256" key="1">
    <source>
        <dbReference type="SAM" id="MobiDB-lite"/>
    </source>
</evidence>
<dbReference type="PIRSF" id="PIRSF031279">
    <property type="entry name" value="UCP031279"/>
    <property type="match status" value="1"/>
</dbReference>